<reference evidence="3 4" key="1">
    <citation type="submission" date="2014-09" db="EMBL/GenBank/DDBJ databases">
        <title>Genome sequences of Lysobacter dokdonensis DS-58.</title>
        <authorList>
            <person name="Kim J.F."/>
            <person name="Kwak M.-J."/>
        </authorList>
    </citation>
    <scope>NUCLEOTIDE SEQUENCE [LARGE SCALE GENOMIC DNA]</scope>
    <source>
        <strain evidence="3 4">DS-58</strain>
    </source>
</reference>
<name>A0A0A2WF40_9GAMM</name>
<dbReference type="STRING" id="1300345.LF41_1372"/>
<dbReference type="AlphaFoldDB" id="A0A0A2WF40"/>
<evidence type="ECO:0008006" key="5">
    <source>
        <dbReference type="Google" id="ProtNLM"/>
    </source>
</evidence>
<organism evidence="3 4">
    <name type="scientific">Lysobacter dokdonensis DS-58</name>
    <dbReference type="NCBI Taxonomy" id="1300345"/>
    <lineage>
        <taxon>Bacteria</taxon>
        <taxon>Pseudomonadati</taxon>
        <taxon>Pseudomonadota</taxon>
        <taxon>Gammaproteobacteria</taxon>
        <taxon>Lysobacterales</taxon>
        <taxon>Lysobacteraceae</taxon>
        <taxon>Noviluteimonas</taxon>
    </lineage>
</organism>
<protein>
    <recommendedName>
        <fullName evidence="5">Lipoprotein</fullName>
    </recommendedName>
</protein>
<feature type="region of interest" description="Disordered" evidence="1">
    <location>
        <begin position="252"/>
        <end position="279"/>
    </location>
</feature>
<dbReference type="PATRIC" id="fig|1300345.3.peg.2445"/>
<sequence>MRKTSAIVGLALALAGCGNGATSTPVAAAPEAATQGAPVASSDPRREALANILTCRDRTFLALTGAEQRAALVSIDGVACDAAASNAPQRCTIAPAFRVGIADIGWFVIGRPSEDLTPIVLPAPPEALRNAIPAGSGALSPGTDLGDTTVQCAMRDHALDKGAIAGTVKGVAEDPGGMRVCAFELAEGNATCTQTARGVRDFRLDVARGDYLVLAIPVEHRDTRVGFTDCDADADDDTPCSHELNVVTVRAGETTRDIDPADMRSLDEAGDWPQPPPAE</sequence>
<dbReference type="EMBL" id="JRKJ01000020">
    <property type="protein sequence ID" value="KGQ18373.1"/>
    <property type="molecule type" value="Genomic_DNA"/>
</dbReference>
<dbReference type="RefSeq" id="WP_036170249.1">
    <property type="nucleotide sequence ID" value="NZ_JRKJ01000020.1"/>
</dbReference>
<evidence type="ECO:0000313" key="3">
    <source>
        <dbReference type="EMBL" id="KGQ18373.1"/>
    </source>
</evidence>
<keyword evidence="2" id="KW-0732">Signal</keyword>
<proteinExistence type="predicted"/>
<accession>A0A0A2WF40</accession>
<comment type="caution">
    <text evidence="3">The sequence shown here is derived from an EMBL/GenBank/DDBJ whole genome shotgun (WGS) entry which is preliminary data.</text>
</comment>
<feature type="chain" id="PRO_5002007562" description="Lipoprotein" evidence="2">
    <location>
        <begin position="29"/>
        <end position="279"/>
    </location>
</feature>
<evidence type="ECO:0000256" key="1">
    <source>
        <dbReference type="SAM" id="MobiDB-lite"/>
    </source>
</evidence>
<gene>
    <name evidence="3" type="ORF">LF41_1372</name>
</gene>
<dbReference type="Proteomes" id="UP000030518">
    <property type="component" value="Unassembled WGS sequence"/>
</dbReference>
<evidence type="ECO:0000256" key="2">
    <source>
        <dbReference type="SAM" id="SignalP"/>
    </source>
</evidence>
<feature type="compositionally biased region" description="Basic and acidic residues" evidence="1">
    <location>
        <begin position="253"/>
        <end position="267"/>
    </location>
</feature>
<dbReference type="PROSITE" id="PS51257">
    <property type="entry name" value="PROKAR_LIPOPROTEIN"/>
    <property type="match status" value="1"/>
</dbReference>
<evidence type="ECO:0000313" key="4">
    <source>
        <dbReference type="Proteomes" id="UP000030518"/>
    </source>
</evidence>
<keyword evidence="4" id="KW-1185">Reference proteome</keyword>
<feature type="signal peptide" evidence="2">
    <location>
        <begin position="1"/>
        <end position="28"/>
    </location>
</feature>